<evidence type="ECO:0000256" key="3">
    <source>
        <dbReference type="ARBA" id="ARBA00023163"/>
    </source>
</evidence>
<organism evidence="5 6">
    <name type="scientific">Pseudaminobacter salicylatoxidans</name>
    <dbReference type="NCBI Taxonomy" id="93369"/>
    <lineage>
        <taxon>Bacteria</taxon>
        <taxon>Pseudomonadati</taxon>
        <taxon>Pseudomonadota</taxon>
        <taxon>Alphaproteobacteria</taxon>
        <taxon>Hyphomicrobiales</taxon>
        <taxon>Phyllobacteriaceae</taxon>
        <taxon>Pseudaminobacter</taxon>
    </lineage>
</organism>
<dbReference type="PANTHER" id="PTHR43280:SF2">
    <property type="entry name" value="HTH-TYPE TRANSCRIPTIONAL REGULATOR EXSA"/>
    <property type="match status" value="1"/>
</dbReference>
<dbReference type="EMBL" id="QGGG01000005">
    <property type="protein sequence ID" value="PWJ84560.1"/>
    <property type="molecule type" value="Genomic_DNA"/>
</dbReference>
<accession>A0A316C4D2</accession>
<name>A0A316C4D2_PSESE</name>
<keyword evidence="2" id="KW-0238">DNA-binding</keyword>
<dbReference type="SUPFAM" id="SSF46689">
    <property type="entry name" value="Homeodomain-like"/>
    <property type="match status" value="1"/>
</dbReference>
<dbReference type="Pfam" id="PF12833">
    <property type="entry name" value="HTH_18"/>
    <property type="match status" value="1"/>
</dbReference>
<sequence length="59" mass="6793">MPSRYYLMLRLERARGLLRQTPMSILHVALASGFASQSYFARCYRANFGCLPSDHRQAL</sequence>
<dbReference type="Gene3D" id="1.10.10.60">
    <property type="entry name" value="Homeodomain-like"/>
    <property type="match status" value="1"/>
</dbReference>
<keyword evidence="6" id="KW-1185">Reference proteome</keyword>
<dbReference type="SMART" id="SM00342">
    <property type="entry name" value="HTH_ARAC"/>
    <property type="match status" value="1"/>
</dbReference>
<protein>
    <submittedName>
        <fullName evidence="5">Helix-turn-helix protein</fullName>
    </submittedName>
</protein>
<evidence type="ECO:0000256" key="1">
    <source>
        <dbReference type="ARBA" id="ARBA00023015"/>
    </source>
</evidence>
<dbReference type="PRINTS" id="PR00032">
    <property type="entry name" value="HTHARAC"/>
</dbReference>
<dbReference type="GO" id="GO:0043565">
    <property type="term" value="F:sequence-specific DNA binding"/>
    <property type="evidence" value="ECO:0007669"/>
    <property type="project" value="InterPro"/>
</dbReference>
<evidence type="ECO:0000313" key="6">
    <source>
        <dbReference type="Proteomes" id="UP000245396"/>
    </source>
</evidence>
<dbReference type="InterPro" id="IPR018060">
    <property type="entry name" value="HTH_AraC"/>
</dbReference>
<dbReference type="AlphaFoldDB" id="A0A316C4D2"/>
<proteinExistence type="predicted"/>
<keyword evidence="3" id="KW-0804">Transcription</keyword>
<dbReference type="InterPro" id="IPR009057">
    <property type="entry name" value="Homeodomain-like_sf"/>
</dbReference>
<evidence type="ECO:0000259" key="4">
    <source>
        <dbReference type="PROSITE" id="PS01124"/>
    </source>
</evidence>
<dbReference type="PANTHER" id="PTHR43280">
    <property type="entry name" value="ARAC-FAMILY TRANSCRIPTIONAL REGULATOR"/>
    <property type="match status" value="1"/>
</dbReference>
<dbReference type="Proteomes" id="UP000245396">
    <property type="component" value="Unassembled WGS sequence"/>
</dbReference>
<gene>
    <name evidence="5" type="ORF">C7441_105176</name>
</gene>
<keyword evidence="1" id="KW-0805">Transcription regulation</keyword>
<reference evidence="5 6" key="1">
    <citation type="submission" date="2018-05" db="EMBL/GenBank/DDBJ databases">
        <title>Genomic Encyclopedia of Type Strains, Phase IV (KMG-IV): sequencing the most valuable type-strain genomes for metagenomic binning, comparative biology and taxonomic classification.</title>
        <authorList>
            <person name="Goeker M."/>
        </authorList>
    </citation>
    <scope>NUCLEOTIDE SEQUENCE [LARGE SCALE GENOMIC DNA]</scope>
    <source>
        <strain evidence="5 6">DSM 6986</strain>
    </source>
</reference>
<comment type="caution">
    <text evidence="5">The sequence shown here is derived from an EMBL/GenBank/DDBJ whole genome shotgun (WGS) entry which is preliminary data.</text>
</comment>
<evidence type="ECO:0000313" key="5">
    <source>
        <dbReference type="EMBL" id="PWJ84560.1"/>
    </source>
</evidence>
<dbReference type="GO" id="GO:0003700">
    <property type="term" value="F:DNA-binding transcription factor activity"/>
    <property type="evidence" value="ECO:0007669"/>
    <property type="project" value="InterPro"/>
</dbReference>
<dbReference type="PROSITE" id="PS01124">
    <property type="entry name" value="HTH_ARAC_FAMILY_2"/>
    <property type="match status" value="1"/>
</dbReference>
<evidence type="ECO:0000256" key="2">
    <source>
        <dbReference type="ARBA" id="ARBA00023125"/>
    </source>
</evidence>
<feature type="domain" description="HTH araC/xylS-type" evidence="4">
    <location>
        <begin position="1"/>
        <end position="58"/>
    </location>
</feature>
<dbReference type="InterPro" id="IPR020449">
    <property type="entry name" value="Tscrpt_reg_AraC-type_HTH"/>
</dbReference>